<dbReference type="InterPro" id="IPR055348">
    <property type="entry name" value="DctQ"/>
</dbReference>
<keyword evidence="7 9" id="KW-0472">Membrane</keyword>
<dbReference type="EMBL" id="CP015839">
    <property type="protein sequence ID" value="ANG61874.1"/>
    <property type="molecule type" value="Genomic_DNA"/>
</dbReference>
<evidence type="ECO:0000259" key="10">
    <source>
        <dbReference type="Pfam" id="PF04290"/>
    </source>
</evidence>
<proteinExistence type="inferred from homology"/>
<sequence>MDRVTELPDTIAVNRFYHGLFNGCGLLAALMFALMALLVCTDIALRNITSFSLPWTVEASEYLLMTATMLAAPWLLYCGDHIRIDLALQLMPPHWRGLFERGLSLLGASICAVLSWYSLEVTLDTARQGGLVFKVLVFPQWWLNLPMIAGFVLLTVEFVRRLLDPAPAVKEAH</sequence>
<organism evidence="11 12">
    <name type="scientific">Marinobacterium aestuarii</name>
    <dbReference type="NCBI Taxonomy" id="1821621"/>
    <lineage>
        <taxon>Bacteria</taxon>
        <taxon>Pseudomonadati</taxon>
        <taxon>Pseudomonadota</taxon>
        <taxon>Gammaproteobacteria</taxon>
        <taxon>Oceanospirillales</taxon>
        <taxon>Oceanospirillaceae</taxon>
        <taxon>Marinobacterium</taxon>
    </lineage>
</organism>
<dbReference type="KEGG" id="mars:A8C75_04830"/>
<comment type="subcellular location">
    <subcellularLocation>
        <location evidence="1 9">Cell inner membrane</location>
        <topology evidence="1 9">Multi-pass membrane protein</topology>
    </subcellularLocation>
</comment>
<feature type="domain" description="Tripartite ATP-independent periplasmic transporters DctQ component" evidence="10">
    <location>
        <begin position="35"/>
        <end position="164"/>
    </location>
</feature>
<dbReference type="AlphaFoldDB" id="A0A1A9EUN7"/>
<comment type="function">
    <text evidence="9">Part of the tripartite ATP-independent periplasmic (TRAP) transport system.</text>
</comment>
<evidence type="ECO:0000256" key="3">
    <source>
        <dbReference type="ARBA" id="ARBA00022475"/>
    </source>
</evidence>
<protein>
    <recommendedName>
        <fullName evidence="9">TRAP transporter small permease protein</fullName>
    </recommendedName>
</protein>
<keyword evidence="6 9" id="KW-1133">Transmembrane helix</keyword>
<keyword evidence="4 9" id="KW-0997">Cell inner membrane</keyword>
<evidence type="ECO:0000256" key="8">
    <source>
        <dbReference type="ARBA" id="ARBA00038436"/>
    </source>
</evidence>
<dbReference type="PANTHER" id="PTHR35011:SF2">
    <property type="entry name" value="2,3-DIKETO-L-GULONATE TRAP TRANSPORTER SMALL PERMEASE PROTEIN YIAM"/>
    <property type="match status" value="1"/>
</dbReference>
<feature type="transmembrane region" description="Helical" evidence="9">
    <location>
        <begin position="139"/>
        <end position="159"/>
    </location>
</feature>
<evidence type="ECO:0000256" key="6">
    <source>
        <dbReference type="ARBA" id="ARBA00022989"/>
    </source>
</evidence>
<evidence type="ECO:0000256" key="4">
    <source>
        <dbReference type="ARBA" id="ARBA00022519"/>
    </source>
</evidence>
<accession>A0A1A9EUN7</accession>
<reference evidence="11 12" key="2">
    <citation type="journal article" date="2018" name="Int. J. Syst. Evol. Microbiol.">
        <title>Marinobacterium aestuarii sp. nov., a benzene-degrading marine bacterium isolated from estuary sediment.</title>
        <authorList>
            <person name="Bae S.S."/>
            <person name="Jung J."/>
            <person name="Chung D."/>
            <person name="Baek K."/>
        </authorList>
    </citation>
    <scope>NUCLEOTIDE SEQUENCE [LARGE SCALE GENOMIC DNA]</scope>
    <source>
        <strain evidence="11 12">ST58-10</strain>
    </source>
</reference>
<evidence type="ECO:0000256" key="1">
    <source>
        <dbReference type="ARBA" id="ARBA00004429"/>
    </source>
</evidence>
<evidence type="ECO:0000256" key="2">
    <source>
        <dbReference type="ARBA" id="ARBA00022448"/>
    </source>
</evidence>
<dbReference type="GO" id="GO:0005886">
    <property type="term" value="C:plasma membrane"/>
    <property type="evidence" value="ECO:0007669"/>
    <property type="project" value="UniProtKB-SubCell"/>
</dbReference>
<keyword evidence="2 9" id="KW-0813">Transport</keyword>
<evidence type="ECO:0000256" key="9">
    <source>
        <dbReference type="RuleBase" id="RU369079"/>
    </source>
</evidence>
<dbReference type="GO" id="GO:0015740">
    <property type="term" value="P:C4-dicarboxylate transport"/>
    <property type="evidence" value="ECO:0007669"/>
    <property type="project" value="TreeGrafter"/>
</dbReference>
<gene>
    <name evidence="11" type="ORF">A8C75_04830</name>
</gene>
<dbReference type="GO" id="GO:0022857">
    <property type="term" value="F:transmembrane transporter activity"/>
    <property type="evidence" value="ECO:0007669"/>
    <property type="project" value="UniProtKB-UniRule"/>
</dbReference>
<dbReference type="STRING" id="1821621.A8C75_04830"/>
<name>A0A1A9EUN7_9GAMM</name>
<keyword evidence="12" id="KW-1185">Reference proteome</keyword>
<keyword evidence="5 9" id="KW-0812">Transmembrane</keyword>
<feature type="transmembrane region" description="Helical" evidence="9">
    <location>
        <begin position="98"/>
        <end position="119"/>
    </location>
</feature>
<dbReference type="PANTHER" id="PTHR35011">
    <property type="entry name" value="2,3-DIKETO-L-GULONATE TRAP TRANSPORTER SMALL PERMEASE PROTEIN YIAM"/>
    <property type="match status" value="1"/>
</dbReference>
<comment type="subunit">
    <text evidence="9">The complex comprises the extracytoplasmic solute receptor protein and the two transmembrane proteins.</text>
</comment>
<dbReference type="OrthoDB" id="9180463at2"/>
<dbReference type="InterPro" id="IPR007387">
    <property type="entry name" value="TRAP_DctQ"/>
</dbReference>
<keyword evidence="3" id="KW-1003">Cell membrane</keyword>
<evidence type="ECO:0000313" key="12">
    <source>
        <dbReference type="Proteomes" id="UP000078070"/>
    </source>
</evidence>
<dbReference type="Pfam" id="PF04290">
    <property type="entry name" value="DctQ"/>
    <property type="match status" value="1"/>
</dbReference>
<evidence type="ECO:0000256" key="7">
    <source>
        <dbReference type="ARBA" id="ARBA00023136"/>
    </source>
</evidence>
<feature type="transmembrane region" description="Helical" evidence="9">
    <location>
        <begin position="20"/>
        <end position="39"/>
    </location>
</feature>
<reference evidence="12" key="1">
    <citation type="submission" date="2016-05" db="EMBL/GenBank/DDBJ databases">
        <authorList>
            <person name="Baek K."/>
            <person name="Yang S.-J."/>
        </authorList>
    </citation>
    <scope>NUCLEOTIDE SEQUENCE [LARGE SCALE GENOMIC DNA]</scope>
    <source>
        <strain evidence="12">ST58-10</strain>
    </source>
</reference>
<evidence type="ECO:0000313" key="11">
    <source>
        <dbReference type="EMBL" id="ANG61874.1"/>
    </source>
</evidence>
<comment type="similarity">
    <text evidence="8 9">Belongs to the TRAP transporter small permease family.</text>
</comment>
<dbReference type="Proteomes" id="UP000078070">
    <property type="component" value="Chromosome"/>
</dbReference>
<evidence type="ECO:0000256" key="5">
    <source>
        <dbReference type="ARBA" id="ARBA00022692"/>
    </source>
</evidence>
<dbReference type="RefSeq" id="WP_067378893.1">
    <property type="nucleotide sequence ID" value="NZ_CP015839.1"/>
</dbReference>
<feature type="transmembrane region" description="Helical" evidence="9">
    <location>
        <begin position="59"/>
        <end position="77"/>
    </location>
</feature>